<name>A0AAX1NDA2_9BACT</name>
<reference evidence="2 3" key="1">
    <citation type="submission" date="2021-05" db="EMBL/GenBank/DDBJ databases">
        <title>Comparative genomic studies on the polysaccharide-degrading batcterial strains of the Flammeovirga genus.</title>
        <authorList>
            <person name="Zewei F."/>
            <person name="Zheng Z."/>
            <person name="Yu L."/>
            <person name="Ruyue G."/>
            <person name="Yanhong M."/>
            <person name="Yuanyuan C."/>
            <person name="Jingyan G."/>
            <person name="Wenjun H."/>
        </authorList>
    </citation>
    <scope>NUCLEOTIDE SEQUENCE [LARGE SCALE GENOMIC DNA]</scope>
    <source>
        <strain evidence="2 3">NBRC:100898</strain>
    </source>
</reference>
<sequence length="248" mass="29292">MFKKLIIIYSILMALLTLFFEGQTVIDLIGHIKTNIHYFVYLCFFSTNALLALIYLIKSKKLELNIFFKIHIIVHSVFFVGSLVVGIITKKYYFLTDDLKFLFLFSNAGLFTILGNAYFIKHSTQLPEEQKYTSRFKSITLRFFEIAFISNIVWLVFFDMSFNIDFKSPNEFAIYLLGILFVYFVYVESVFQQSISMIYLNSYIKSDQRGILKVIKRNLFKMFVPYWLLKFLGIKMDDSPYKDISLKN</sequence>
<feature type="transmembrane region" description="Helical" evidence="1">
    <location>
        <begin position="172"/>
        <end position="191"/>
    </location>
</feature>
<organism evidence="2 3">
    <name type="scientific">Flammeovirga yaeyamensis</name>
    <dbReference type="NCBI Taxonomy" id="367791"/>
    <lineage>
        <taxon>Bacteria</taxon>
        <taxon>Pseudomonadati</taxon>
        <taxon>Bacteroidota</taxon>
        <taxon>Cytophagia</taxon>
        <taxon>Cytophagales</taxon>
        <taxon>Flammeovirgaceae</taxon>
        <taxon>Flammeovirga</taxon>
    </lineage>
</organism>
<evidence type="ECO:0000313" key="2">
    <source>
        <dbReference type="EMBL" id="QWG04391.1"/>
    </source>
</evidence>
<feature type="transmembrane region" description="Helical" evidence="1">
    <location>
        <begin position="38"/>
        <end position="57"/>
    </location>
</feature>
<dbReference type="Proteomes" id="UP000678679">
    <property type="component" value="Chromosome 2"/>
</dbReference>
<feature type="transmembrane region" description="Helical" evidence="1">
    <location>
        <begin position="101"/>
        <end position="120"/>
    </location>
</feature>
<feature type="transmembrane region" description="Helical" evidence="1">
    <location>
        <begin position="141"/>
        <end position="160"/>
    </location>
</feature>
<evidence type="ECO:0000313" key="3">
    <source>
        <dbReference type="Proteomes" id="UP000678679"/>
    </source>
</evidence>
<keyword evidence="1" id="KW-0812">Transmembrane</keyword>
<gene>
    <name evidence="2" type="ORF">KMW28_26205</name>
</gene>
<keyword evidence="3" id="KW-1185">Reference proteome</keyword>
<feature type="transmembrane region" description="Helical" evidence="1">
    <location>
        <begin position="66"/>
        <end position="89"/>
    </location>
</feature>
<keyword evidence="1" id="KW-1133">Transmembrane helix</keyword>
<dbReference type="KEGG" id="fya:KMW28_26205"/>
<proteinExistence type="predicted"/>
<dbReference type="AlphaFoldDB" id="A0AAX1NDA2"/>
<evidence type="ECO:0000256" key="1">
    <source>
        <dbReference type="SAM" id="Phobius"/>
    </source>
</evidence>
<accession>A0AAX1NDA2</accession>
<keyword evidence="1" id="KW-0472">Membrane</keyword>
<dbReference type="EMBL" id="CP076133">
    <property type="protein sequence ID" value="QWG04391.1"/>
    <property type="molecule type" value="Genomic_DNA"/>
</dbReference>
<protein>
    <submittedName>
        <fullName evidence="2">Uncharacterized protein</fullName>
    </submittedName>
</protein>
<dbReference type="RefSeq" id="WP_169663853.1">
    <property type="nucleotide sequence ID" value="NZ_CP076133.1"/>
</dbReference>